<evidence type="ECO:0000313" key="1">
    <source>
        <dbReference type="EMBL" id="QNU65320.1"/>
    </source>
</evidence>
<name>A0A4U7JKL0_9FIRM</name>
<evidence type="ECO:0000313" key="2">
    <source>
        <dbReference type="Proteomes" id="UP000306409"/>
    </source>
</evidence>
<reference evidence="1 2" key="1">
    <citation type="submission" date="2020-09" db="EMBL/GenBank/DDBJ databases">
        <title>Characterization and genome sequencing of Ruminiclostridium sp. nov. MA18.</title>
        <authorList>
            <person name="Rettenmaier R."/>
            <person name="Kowollik M.-L."/>
            <person name="Liebl W."/>
            <person name="Zverlov V."/>
        </authorList>
    </citation>
    <scope>NUCLEOTIDE SEQUENCE [LARGE SCALE GENOMIC DNA]</scope>
    <source>
        <strain evidence="1 2">MA18</strain>
    </source>
</reference>
<proteinExistence type="predicted"/>
<organism evidence="1 2">
    <name type="scientific">Ruminiclostridium herbifermentans</name>
    <dbReference type="NCBI Taxonomy" id="2488810"/>
    <lineage>
        <taxon>Bacteria</taxon>
        <taxon>Bacillati</taxon>
        <taxon>Bacillota</taxon>
        <taxon>Clostridia</taxon>
        <taxon>Eubacteriales</taxon>
        <taxon>Oscillospiraceae</taxon>
        <taxon>Ruminiclostridium</taxon>
    </lineage>
</organism>
<sequence length="160" mass="17555">MRSNFFGLLKKNKKDKVTILEDLLFGTCIVSFLILVSIQAALLIPSVRDTFNLGDKSIGEPLSKDNYLYKQGQITLKMIGNEPDPTVKILVNGETVAIFENLIMKVNVNDGDVIEIDGSHSLIGHIVMVDSVSENISSECSTAAAKVNSNIQKLVKVQIY</sequence>
<gene>
    <name evidence="1" type="ORF">EHE19_010240</name>
</gene>
<dbReference type="OrthoDB" id="2087026at2"/>
<dbReference type="Proteomes" id="UP000306409">
    <property type="component" value="Chromosome"/>
</dbReference>
<keyword evidence="2" id="KW-1185">Reference proteome</keyword>
<accession>A0A4U7JKL0</accession>
<dbReference type="RefSeq" id="WP_137696030.1">
    <property type="nucleotide sequence ID" value="NZ_CP061336.1"/>
</dbReference>
<dbReference type="KEGG" id="rher:EHE19_010240"/>
<dbReference type="AlphaFoldDB" id="A0A4U7JKL0"/>
<dbReference type="EMBL" id="CP061336">
    <property type="protein sequence ID" value="QNU65320.1"/>
    <property type="molecule type" value="Genomic_DNA"/>
</dbReference>
<protein>
    <submittedName>
        <fullName evidence="1">Uncharacterized protein</fullName>
    </submittedName>
</protein>